<evidence type="ECO:0000259" key="7">
    <source>
        <dbReference type="Pfam" id="PF23247"/>
    </source>
</evidence>
<feature type="domain" description="Disease resistance R13L4/SHOC-2-like LRR" evidence="8">
    <location>
        <begin position="503"/>
        <end position="677"/>
    </location>
</feature>
<dbReference type="InterPro" id="IPR055414">
    <property type="entry name" value="LRR_R13L4/SHOC2-like"/>
</dbReference>
<keyword evidence="10" id="KW-1185">Reference proteome</keyword>
<keyword evidence="3" id="KW-0547">Nucleotide-binding</keyword>
<evidence type="ECO:0000259" key="6">
    <source>
        <dbReference type="Pfam" id="PF00931"/>
    </source>
</evidence>
<keyword evidence="5" id="KW-0067">ATP-binding</keyword>
<evidence type="ECO:0000256" key="1">
    <source>
        <dbReference type="ARBA" id="ARBA00008894"/>
    </source>
</evidence>
<dbReference type="SUPFAM" id="SSF52058">
    <property type="entry name" value="L domain-like"/>
    <property type="match status" value="1"/>
</dbReference>
<dbReference type="SUPFAM" id="SSF52540">
    <property type="entry name" value="P-loop containing nucleoside triphosphate hydrolases"/>
    <property type="match status" value="1"/>
</dbReference>
<dbReference type="Proteomes" id="UP000796880">
    <property type="component" value="Unassembled WGS sequence"/>
</dbReference>
<reference evidence="9" key="1">
    <citation type="submission" date="2020-03" db="EMBL/GenBank/DDBJ databases">
        <title>A high-quality chromosome-level genome assembly of a woody plant with both climbing and erect habits, Rhamnella rubrinervis.</title>
        <authorList>
            <person name="Lu Z."/>
            <person name="Yang Y."/>
            <person name="Zhu X."/>
            <person name="Sun Y."/>
        </authorList>
    </citation>
    <scope>NUCLEOTIDE SEQUENCE</scope>
    <source>
        <strain evidence="9">BYM</strain>
        <tissue evidence="9">Leaf</tissue>
    </source>
</reference>
<dbReference type="PANTHER" id="PTHR33463:SF136">
    <property type="entry name" value="NB-ARC DOMAIN-CONTAINING PROTEIN"/>
    <property type="match status" value="1"/>
</dbReference>
<evidence type="ECO:0000256" key="2">
    <source>
        <dbReference type="ARBA" id="ARBA00022737"/>
    </source>
</evidence>
<dbReference type="SUPFAM" id="SSF52047">
    <property type="entry name" value="RNI-like"/>
    <property type="match status" value="1"/>
</dbReference>
<dbReference type="InterPro" id="IPR050905">
    <property type="entry name" value="Plant_NBS-LRR"/>
</dbReference>
<dbReference type="InterPro" id="IPR042197">
    <property type="entry name" value="Apaf_helical"/>
</dbReference>
<evidence type="ECO:0000256" key="4">
    <source>
        <dbReference type="ARBA" id="ARBA00022821"/>
    </source>
</evidence>
<name>A0A8K0H9P6_9ROSA</name>
<feature type="domain" description="Disease resistance protein At4g27190-like leucine-rich repeats" evidence="7">
    <location>
        <begin position="1263"/>
        <end position="1362"/>
    </location>
</feature>
<dbReference type="InterPro" id="IPR027417">
    <property type="entry name" value="P-loop_NTPase"/>
</dbReference>
<comment type="caution">
    <text evidence="9">The sequence shown here is derived from an EMBL/GenBank/DDBJ whole genome shotgun (WGS) entry which is preliminary data.</text>
</comment>
<dbReference type="InterPro" id="IPR002182">
    <property type="entry name" value="NB-ARC"/>
</dbReference>
<feature type="domain" description="NB-ARC" evidence="6">
    <location>
        <begin position="201"/>
        <end position="289"/>
    </location>
</feature>
<dbReference type="Gene3D" id="3.80.10.10">
    <property type="entry name" value="Ribonuclease Inhibitor"/>
    <property type="match status" value="3"/>
</dbReference>
<dbReference type="GO" id="GO:0006952">
    <property type="term" value="P:defense response"/>
    <property type="evidence" value="ECO:0007669"/>
    <property type="project" value="UniProtKB-KW"/>
</dbReference>
<feature type="domain" description="Disease resistance protein At4g27190-like leucine-rich repeats" evidence="7">
    <location>
        <begin position="976"/>
        <end position="1048"/>
    </location>
</feature>
<feature type="domain" description="Disease resistance protein At4g27190-like leucine-rich repeats" evidence="7">
    <location>
        <begin position="819"/>
        <end position="953"/>
    </location>
</feature>
<organism evidence="9 10">
    <name type="scientific">Rhamnella rubrinervis</name>
    <dbReference type="NCBI Taxonomy" id="2594499"/>
    <lineage>
        <taxon>Eukaryota</taxon>
        <taxon>Viridiplantae</taxon>
        <taxon>Streptophyta</taxon>
        <taxon>Embryophyta</taxon>
        <taxon>Tracheophyta</taxon>
        <taxon>Spermatophyta</taxon>
        <taxon>Magnoliopsida</taxon>
        <taxon>eudicotyledons</taxon>
        <taxon>Gunneridae</taxon>
        <taxon>Pentapetalae</taxon>
        <taxon>rosids</taxon>
        <taxon>fabids</taxon>
        <taxon>Rosales</taxon>
        <taxon>Rhamnaceae</taxon>
        <taxon>rhamnoid group</taxon>
        <taxon>Rhamneae</taxon>
        <taxon>Rhamnella</taxon>
    </lineage>
</organism>
<evidence type="ECO:0000256" key="5">
    <source>
        <dbReference type="ARBA" id="ARBA00022840"/>
    </source>
</evidence>
<dbReference type="Pfam" id="PF23247">
    <property type="entry name" value="LRR_RPS2"/>
    <property type="match status" value="4"/>
</dbReference>
<proteinExistence type="inferred from homology"/>
<gene>
    <name evidence="9" type="ORF">FNV43_RR08620</name>
</gene>
<evidence type="ECO:0008006" key="11">
    <source>
        <dbReference type="Google" id="ProtNLM"/>
    </source>
</evidence>
<evidence type="ECO:0000313" key="9">
    <source>
        <dbReference type="EMBL" id="KAF3447913.1"/>
    </source>
</evidence>
<evidence type="ECO:0000259" key="8">
    <source>
        <dbReference type="Pfam" id="PF23598"/>
    </source>
</evidence>
<dbReference type="Pfam" id="PF00931">
    <property type="entry name" value="NB-ARC"/>
    <property type="match status" value="1"/>
</dbReference>
<dbReference type="Gene3D" id="1.10.8.430">
    <property type="entry name" value="Helical domain of apoptotic protease-activating factors"/>
    <property type="match status" value="1"/>
</dbReference>
<dbReference type="InterPro" id="IPR032675">
    <property type="entry name" value="LRR_dom_sf"/>
</dbReference>
<keyword evidence="4" id="KW-0611">Plant defense</keyword>
<comment type="similarity">
    <text evidence="1">Belongs to the disease resistance NB-LRR family.</text>
</comment>
<dbReference type="GO" id="GO:0005524">
    <property type="term" value="F:ATP binding"/>
    <property type="evidence" value="ECO:0007669"/>
    <property type="project" value="UniProtKB-KW"/>
</dbReference>
<dbReference type="PRINTS" id="PR00364">
    <property type="entry name" value="DISEASERSIST"/>
</dbReference>
<accession>A0A8K0H9P6</accession>
<dbReference type="EMBL" id="VOIH02000004">
    <property type="protein sequence ID" value="KAF3447913.1"/>
    <property type="molecule type" value="Genomic_DNA"/>
</dbReference>
<dbReference type="GO" id="GO:0043531">
    <property type="term" value="F:ADP binding"/>
    <property type="evidence" value="ECO:0007669"/>
    <property type="project" value="InterPro"/>
</dbReference>
<evidence type="ECO:0000256" key="3">
    <source>
        <dbReference type="ARBA" id="ARBA00022741"/>
    </source>
</evidence>
<dbReference type="Gene3D" id="3.40.50.300">
    <property type="entry name" value="P-loop containing nucleotide triphosphate hydrolases"/>
    <property type="match status" value="2"/>
</dbReference>
<feature type="domain" description="Disease resistance protein At4g27190-like leucine-rich repeats" evidence="7">
    <location>
        <begin position="720"/>
        <end position="793"/>
    </location>
</feature>
<dbReference type="PANTHER" id="PTHR33463">
    <property type="entry name" value="NB-ARC DOMAIN-CONTAINING PROTEIN-RELATED"/>
    <property type="match status" value="1"/>
</dbReference>
<evidence type="ECO:0000313" key="10">
    <source>
        <dbReference type="Proteomes" id="UP000796880"/>
    </source>
</evidence>
<protein>
    <recommendedName>
        <fullName evidence="11">AAA+ ATPase domain-containing protein</fullName>
    </recommendedName>
</protein>
<dbReference type="InterPro" id="IPR057135">
    <property type="entry name" value="At4g27190-like_LRR"/>
</dbReference>
<dbReference type="Pfam" id="PF23598">
    <property type="entry name" value="LRR_14"/>
    <property type="match status" value="1"/>
</dbReference>
<sequence>MDPTQIVNFVVEKVKPHFEYVIQHDSNVEQLGVRLNELDHAKQRVRHKVNDALSKGRKIEADVDEWLKRVEGISKQAEELLSAESHAQMCFYGLCPNFIKLYNPSKKASDLAKLMVVEVENGKGFPSVAYTAPLQATPRTPESFEAFASRTSIVTQIFEEFKKEDINMLGVYGLAGVGKSTLAKQVAVLAKEEKLLVILDKAQNEDERKLALSDYITDKKKKILIILDDIWEWLDLETLGLEEGYCNILLTSRDGEMLHSKMGTQKNFRLEVLDEEETQSLFEMKVGDAVKHPDIREVAIQIAKKCGGLPILVETIAKTLRGKPIYSWNDALRRLNTSDGKGFLEKVYSGIEWSYNQLDDENVKTLFLISAVVWDRFGHVSQMVKYTMGLSLKLFEGLDTMEIAYETLQSSVDKLKGCSLFPDTDNSQIFKRHDLTRDVGRKIASRDKNFLSFGYENEVKEWLKEELLQKCAMMSINSINIPKVPQDPLECLDLQLFKFCSIDKSLQIPASFFKKMKQLKVLDLTYLCLPSLPPSIQSLRSLQTLCLDRCELRDMSIVGELRSLEILSLVYSKLKKLPKEIGNLTQLRSLDLSCCPELEVIYPDVIKSLTRLEELDMHNSFNKWETEEASNNNISERSNSSLSELQYLPNLATLGINIKDADHLPFIFFTEKLKYFKILVGDVWDWNAEYATSKTLKLKLSQRNQWDQAPKILATAGLVLVLPSHLLEELSICNLVGLENLEEIEVKDCNNMKEIIVGEKEKQSEIEAKDPIKFHGLQSLSLQGLPELTCFASNSNLHETSTSSAPLQLFNYMVVFPKLENLTLSSIPLNKLWDGHFSERMSWIQNLTSLIVDGCDGLSFLCSSSMAISFVQLKNLEIRRCKNMVKIISAEGAHGNSEKMDKMFPKLQTLKLEALGNLEMFCTSSTTYFEFPFSLFSYIKDCTELGCFIIDSMTKKDVKDPAGHHLFDKNVGFPNLKDLHIEGLDKLTTIWHIQLASDSFFKLMRLRVKLCSRLIHIFGPGILERLHSFQRLFVERCESVQEIFNGDRDKLAVACQNLFGVVINHCQNLKFVFPAPMARVLMRLEILTISHCEILELIVGGEDQIVGEKILKFESPTDFGIFKLPSLRSFYPGMHTSMWPLLRRLMFLPSENHDNLAEEYSIYQQQQHEHYQLGPPTNRPLFLFQKGSFLGGMEEIYMNEGAVDGEEEHAVAQVKSLTFEKMYRLIHLWKENSNLAGPVFPNLEILKVKDSERLENIVSSAISFRNLVQLKVVDCRRLLYLVTCSVAKSLVQLQSIRVENCRRMVEVIASHDADDAEDGNEITLSRLKELKLSNLPDFIGFCSLKDNVKFPFLTTLSVTNCRREMKISPDGLLLNDSKHQRTSSEVRNRYSLLQFLSGADLF</sequence>
<dbReference type="OrthoDB" id="1926275at2759"/>
<keyword evidence="2" id="KW-0677">Repeat</keyword>